<name>A0A378SI26_9MYCO</name>
<dbReference type="Proteomes" id="UP000254291">
    <property type="component" value="Unassembled WGS sequence"/>
</dbReference>
<accession>A0A378SI26</accession>
<reference evidence="1 2" key="1">
    <citation type="submission" date="2018-06" db="EMBL/GenBank/DDBJ databases">
        <authorList>
            <consortium name="Pathogen Informatics"/>
            <person name="Doyle S."/>
        </authorList>
    </citation>
    <scope>NUCLEOTIDE SEQUENCE [LARGE SCALE GENOMIC DNA]</scope>
    <source>
        <strain evidence="1 2">NCTC10742</strain>
    </source>
</reference>
<protein>
    <submittedName>
        <fullName evidence="1">Uncharacterized protein</fullName>
    </submittedName>
</protein>
<dbReference type="RefSeq" id="WP_011895316.1">
    <property type="nucleotide sequence ID" value="NZ_JACKST010000108.1"/>
</dbReference>
<dbReference type="EMBL" id="UGQM01000001">
    <property type="protein sequence ID" value="STZ42492.1"/>
    <property type="molecule type" value="Genomic_DNA"/>
</dbReference>
<organism evidence="1 2">
    <name type="scientific">Mycolicibacterium gilvum</name>
    <dbReference type="NCBI Taxonomy" id="1804"/>
    <lineage>
        <taxon>Bacteria</taxon>
        <taxon>Bacillati</taxon>
        <taxon>Actinomycetota</taxon>
        <taxon>Actinomycetes</taxon>
        <taxon>Mycobacteriales</taxon>
        <taxon>Mycobacteriaceae</taxon>
        <taxon>Mycolicibacterium</taxon>
    </lineage>
</organism>
<dbReference type="AlphaFoldDB" id="A0A378SI26"/>
<evidence type="ECO:0000313" key="2">
    <source>
        <dbReference type="Proteomes" id="UP000254291"/>
    </source>
</evidence>
<sequence length="95" mass="10098">MPTFLAEWQRSTFSDPTISKFVTLLESCAAQIAAPESPVRLIMVLAVAADLGVCAVFEADSAQTVLRVCRNAGAMPQRLTPDVEARILASESASS</sequence>
<gene>
    <name evidence="1" type="ORF">NCTC10742_01704</name>
</gene>
<proteinExistence type="predicted"/>
<evidence type="ECO:0000313" key="1">
    <source>
        <dbReference type="EMBL" id="STZ42492.1"/>
    </source>
</evidence>